<organism evidence="2 3">
    <name type="scientific">Olivibacter oleidegradans</name>
    <dbReference type="NCBI Taxonomy" id="760123"/>
    <lineage>
        <taxon>Bacteria</taxon>
        <taxon>Pseudomonadati</taxon>
        <taxon>Bacteroidota</taxon>
        <taxon>Sphingobacteriia</taxon>
        <taxon>Sphingobacteriales</taxon>
        <taxon>Sphingobacteriaceae</taxon>
        <taxon>Olivibacter</taxon>
    </lineage>
</organism>
<evidence type="ECO:0000313" key="2">
    <source>
        <dbReference type="EMBL" id="MFC0319847.1"/>
    </source>
</evidence>
<reference evidence="2 3" key="1">
    <citation type="submission" date="2024-09" db="EMBL/GenBank/DDBJ databases">
        <authorList>
            <person name="Sun Q."/>
            <person name="Mori K."/>
        </authorList>
    </citation>
    <scope>NUCLEOTIDE SEQUENCE [LARGE SCALE GENOMIC DNA]</scope>
    <source>
        <strain evidence="2 3">CCM 7765</strain>
    </source>
</reference>
<feature type="transmembrane region" description="Helical" evidence="1">
    <location>
        <begin position="92"/>
        <end position="121"/>
    </location>
</feature>
<sequence length="153" mass="15666">MKTVTSYLLMIGWIVGFSFLAITAVYSQEGTIDNQSEMTTVKDETGEHYSAVQGITTGRARALVGAVMSLLSLGAGWRAKNIATSNKGKGRTAAIVALIFGVIGIVLSIIHLSITAGAVFGSGSGKAGAIVALVLGLIGVVLSGSVLRLLKSN</sequence>
<dbReference type="Pfam" id="PF19733">
    <property type="entry name" value="DUF6223"/>
    <property type="match status" value="1"/>
</dbReference>
<proteinExistence type="predicted"/>
<dbReference type="EMBL" id="JBHLWO010000002">
    <property type="protein sequence ID" value="MFC0319847.1"/>
    <property type="molecule type" value="Genomic_DNA"/>
</dbReference>
<feature type="transmembrane region" description="Helical" evidence="1">
    <location>
        <begin position="62"/>
        <end position="80"/>
    </location>
</feature>
<evidence type="ECO:0000256" key="1">
    <source>
        <dbReference type="SAM" id="Phobius"/>
    </source>
</evidence>
<dbReference type="Proteomes" id="UP001589774">
    <property type="component" value="Unassembled WGS sequence"/>
</dbReference>
<protein>
    <submittedName>
        <fullName evidence="2">DUF6223 family protein</fullName>
    </submittedName>
</protein>
<feature type="transmembrane region" description="Helical" evidence="1">
    <location>
        <begin position="127"/>
        <end position="150"/>
    </location>
</feature>
<keyword evidence="1" id="KW-0812">Transmembrane</keyword>
<dbReference type="RefSeq" id="WP_130855527.1">
    <property type="nucleotide sequence ID" value="NZ_JBHLWO010000002.1"/>
</dbReference>
<feature type="transmembrane region" description="Helical" evidence="1">
    <location>
        <begin position="7"/>
        <end position="26"/>
    </location>
</feature>
<dbReference type="InterPro" id="IPR045770">
    <property type="entry name" value="DUF6223"/>
</dbReference>
<keyword evidence="1" id="KW-1133">Transmembrane helix</keyword>
<gene>
    <name evidence="2" type="ORF">ACFFI0_16105</name>
</gene>
<name>A0ABV6HLU2_9SPHI</name>
<comment type="caution">
    <text evidence="2">The sequence shown here is derived from an EMBL/GenBank/DDBJ whole genome shotgun (WGS) entry which is preliminary data.</text>
</comment>
<accession>A0ABV6HLU2</accession>
<keyword evidence="3" id="KW-1185">Reference proteome</keyword>
<keyword evidence="1" id="KW-0472">Membrane</keyword>
<evidence type="ECO:0000313" key="3">
    <source>
        <dbReference type="Proteomes" id="UP001589774"/>
    </source>
</evidence>